<reference evidence="1" key="1">
    <citation type="submission" date="2021-02" db="EMBL/GenBank/DDBJ databases">
        <authorList>
            <person name="Dougan E. K."/>
            <person name="Rhodes N."/>
            <person name="Thang M."/>
            <person name="Chan C."/>
        </authorList>
    </citation>
    <scope>NUCLEOTIDE SEQUENCE</scope>
</reference>
<dbReference type="Proteomes" id="UP000604046">
    <property type="component" value="Unassembled WGS sequence"/>
</dbReference>
<dbReference type="InterPro" id="IPR011990">
    <property type="entry name" value="TPR-like_helical_dom_sf"/>
</dbReference>
<protein>
    <submittedName>
        <fullName evidence="1">Uncharacterized protein</fullName>
    </submittedName>
</protein>
<accession>A0A812GA10</accession>
<proteinExistence type="predicted"/>
<evidence type="ECO:0000313" key="2">
    <source>
        <dbReference type="Proteomes" id="UP000604046"/>
    </source>
</evidence>
<dbReference type="Gene3D" id="1.25.40.10">
    <property type="entry name" value="Tetratricopeptide repeat domain"/>
    <property type="match status" value="1"/>
</dbReference>
<dbReference type="EMBL" id="CAJNDS010000011">
    <property type="protein sequence ID" value="CAE6916025.1"/>
    <property type="molecule type" value="Genomic_DNA"/>
</dbReference>
<sequence>MLAAELGQRPSRAVRLLHAVQRLGLAEPNVLSITMAMSCLDGMIDGTDIEPPSRMAGWEAASRMLDDSHKTALELNTVTYTALIGLQERAGRWESAQAVIKHSRLARLVYDAPAYHAAMRVLLDTGRGRDMLARAPPPCSENLGAAS</sequence>
<keyword evidence="2" id="KW-1185">Reference proteome</keyword>
<evidence type="ECO:0000313" key="1">
    <source>
        <dbReference type="EMBL" id="CAE6916025.1"/>
    </source>
</evidence>
<gene>
    <name evidence="1" type="ORF">SNAT2548_LOCUS282</name>
</gene>
<organism evidence="1 2">
    <name type="scientific">Symbiodinium natans</name>
    <dbReference type="NCBI Taxonomy" id="878477"/>
    <lineage>
        <taxon>Eukaryota</taxon>
        <taxon>Sar</taxon>
        <taxon>Alveolata</taxon>
        <taxon>Dinophyceae</taxon>
        <taxon>Suessiales</taxon>
        <taxon>Symbiodiniaceae</taxon>
        <taxon>Symbiodinium</taxon>
    </lineage>
</organism>
<name>A0A812GA10_9DINO</name>
<dbReference type="AlphaFoldDB" id="A0A812GA10"/>
<comment type="caution">
    <text evidence="1">The sequence shown here is derived from an EMBL/GenBank/DDBJ whole genome shotgun (WGS) entry which is preliminary data.</text>
</comment>